<dbReference type="InterPro" id="IPR019410">
    <property type="entry name" value="Methyltransf_16"/>
</dbReference>
<accession>A0A1U7CQQ8</accession>
<gene>
    <name evidence="1" type="ORF">BSF38_02787</name>
</gene>
<sequence length="236" mass="25423">MATDQADRQIGAEYHGPVTVSTFGVEGRAIRLVRPSDPDRLLDDPSVHAWNREDDYMPYWAYLWPGANMLAEAVARCWGGVVDARESEVLELGCGLGLAGLAAMGLGFRVCFSDYDPAALAFVGRSVRENGLDPDRCSTLVLDWRSPPPRRFPRIIGADVLYERRLVPLVADVLARMLAPGGEALLATPYRVSAEAFPAAAAEVGLSCRAEAVATTTETGASQPGTIYRVFAQPLG</sequence>
<dbReference type="STRING" id="1387353.BSF38_02787"/>
<dbReference type="Gene3D" id="3.40.50.150">
    <property type="entry name" value="Vaccinia Virus protein VP39"/>
    <property type="match status" value="1"/>
</dbReference>
<dbReference type="AlphaFoldDB" id="A0A1U7CQQ8"/>
<dbReference type="KEGG" id="pbor:BSF38_02787"/>
<dbReference type="PANTHER" id="PTHR14614">
    <property type="entry name" value="HEPATOCELLULAR CARCINOMA-ASSOCIATED ANTIGEN"/>
    <property type="match status" value="1"/>
</dbReference>
<evidence type="ECO:0000313" key="2">
    <source>
        <dbReference type="Proteomes" id="UP000186309"/>
    </source>
</evidence>
<proteinExistence type="predicted"/>
<evidence type="ECO:0008006" key="3">
    <source>
        <dbReference type="Google" id="ProtNLM"/>
    </source>
</evidence>
<dbReference type="OrthoDB" id="264333at2"/>
<dbReference type="SUPFAM" id="SSF53335">
    <property type="entry name" value="S-adenosyl-L-methionine-dependent methyltransferases"/>
    <property type="match status" value="1"/>
</dbReference>
<dbReference type="InterPro" id="IPR029063">
    <property type="entry name" value="SAM-dependent_MTases_sf"/>
</dbReference>
<dbReference type="Proteomes" id="UP000186309">
    <property type="component" value="Chromosome"/>
</dbReference>
<keyword evidence="2" id="KW-1185">Reference proteome</keyword>
<organism evidence="1 2">
    <name type="scientific">Paludisphaera borealis</name>
    <dbReference type="NCBI Taxonomy" id="1387353"/>
    <lineage>
        <taxon>Bacteria</taxon>
        <taxon>Pseudomonadati</taxon>
        <taxon>Planctomycetota</taxon>
        <taxon>Planctomycetia</taxon>
        <taxon>Isosphaerales</taxon>
        <taxon>Isosphaeraceae</taxon>
        <taxon>Paludisphaera</taxon>
    </lineage>
</organism>
<dbReference type="Pfam" id="PF10294">
    <property type="entry name" value="Methyltransf_16"/>
    <property type="match status" value="1"/>
</dbReference>
<reference evidence="2" key="1">
    <citation type="submission" date="2016-12" db="EMBL/GenBank/DDBJ databases">
        <title>Comparative genomics of four Isosphaeraceae planctomycetes: a common pool of plasmids and glycoside hydrolase genes.</title>
        <authorList>
            <person name="Ivanova A."/>
        </authorList>
    </citation>
    <scope>NUCLEOTIDE SEQUENCE [LARGE SCALE GENOMIC DNA]</scope>
    <source>
        <strain evidence="2">PX4</strain>
    </source>
</reference>
<protein>
    <recommendedName>
        <fullName evidence="3">Ribosomal protein L11 methyltransferase</fullName>
    </recommendedName>
</protein>
<name>A0A1U7CQQ8_9BACT</name>
<dbReference type="EMBL" id="CP019082">
    <property type="protein sequence ID" value="APW61275.1"/>
    <property type="molecule type" value="Genomic_DNA"/>
</dbReference>
<dbReference type="RefSeq" id="WP_076346506.1">
    <property type="nucleotide sequence ID" value="NZ_CP019082.1"/>
</dbReference>
<evidence type="ECO:0000313" key="1">
    <source>
        <dbReference type="EMBL" id="APW61275.1"/>
    </source>
</evidence>